<feature type="compositionally biased region" description="Basic and acidic residues" evidence="1">
    <location>
        <begin position="1"/>
        <end position="14"/>
    </location>
</feature>
<proteinExistence type="predicted"/>
<dbReference type="EMBL" id="CP010401">
    <property type="protein sequence ID" value="ALE03031.1"/>
    <property type="molecule type" value="Genomic_DNA"/>
</dbReference>
<keyword evidence="3" id="KW-1185">Reference proteome</keyword>
<feature type="compositionally biased region" description="Basic and acidic residues" evidence="1">
    <location>
        <begin position="28"/>
        <end position="40"/>
    </location>
</feature>
<feature type="region of interest" description="Disordered" evidence="1">
    <location>
        <begin position="1"/>
        <end position="87"/>
    </location>
</feature>
<dbReference type="KEGG" id="banc:PU02_0217"/>
<dbReference type="AlphaFoldDB" id="A0A0M3T2L0"/>
<evidence type="ECO:0000313" key="3">
    <source>
        <dbReference type="Proteomes" id="UP000057213"/>
    </source>
</evidence>
<dbReference type="NCBIfam" id="NF033856">
    <property type="entry name" value="T4SS_effec_BID"/>
    <property type="match status" value="1"/>
</dbReference>
<dbReference type="PATRIC" id="fig|1318743.3.peg.226"/>
<dbReference type="RefSeq" id="WP_158404014.1">
    <property type="nucleotide sequence ID" value="NZ_CP010401.1"/>
</dbReference>
<organism evidence="2 3">
    <name type="scientific">Bartonella ancashensis</name>
    <dbReference type="NCBI Taxonomy" id="1318743"/>
    <lineage>
        <taxon>Bacteria</taxon>
        <taxon>Pseudomonadati</taxon>
        <taxon>Pseudomonadota</taxon>
        <taxon>Alphaproteobacteria</taxon>
        <taxon>Hyphomicrobiales</taxon>
        <taxon>Bartonellaceae</taxon>
        <taxon>Bartonella</taxon>
    </lineage>
</organism>
<sequence length="437" mass="48329">MKRSEVKTLKKEEASGETLGARDAQSAFDRDLVAGEHGEQAHSLQTADGTLQYTGTRGPSGPAGETLSQGEPNLGVESLPSSEAEESFSLNPFFSDDESTGEFQGSRQDFSSSNFGEGGISSAVETTHFQSVQMRGIAEESKAVRKSLKYTRSVEASFDVVSFSSDRSIERLQQPRDILIPSTEQTTLSESEIARRVADDDHIKASYEQIERLSKIVYGNEAVLQREISRTGGDPTLIHRLSEDVKNNPASISRLAGSQFTRLADATRLPSLVMKTMGRTEAEEHVPFLSFILRNHAKIVEFTRDRIVAEHRDMQKRRENPVEAPSKELSRLFLFSKGQQIGVLSELPELRDAVCCYAAVLNAALSKDEQKAIQDNDIRKLAESLNLSFERAGKIAETFNLVKDIQESAQQIEINAARGAVVEFRKQHSSRAVMPSF</sequence>
<evidence type="ECO:0000313" key="2">
    <source>
        <dbReference type="EMBL" id="ALE03031.1"/>
    </source>
</evidence>
<dbReference type="OrthoDB" id="7926553at2"/>
<gene>
    <name evidence="2" type="ORF">PU02_0217</name>
</gene>
<dbReference type="Proteomes" id="UP000057213">
    <property type="component" value="Chromosome"/>
</dbReference>
<feature type="compositionally biased region" description="Polar residues" evidence="1">
    <location>
        <begin position="42"/>
        <end position="57"/>
    </location>
</feature>
<protein>
    <submittedName>
        <fullName evidence="2">Uncharacterized protein</fullName>
    </submittedName>
</protein>
<name>A0A0M3T2L0_9HYPH</name>
<accession>A0A0M3T2L0</accession>
<evidence type="ECO:0000256" key="1">
    <source>
        <dbReference type="SAM" id="MobiDB-lite"/>
    </source>
</evidence>
<reference evidence="2 3" key="1">
    <citation type="journal article" date="2015" name="Genome Announc.">
        <title>Complete Genome Sequence of Bartonella ancashensis Strain 20.00, Isolated from the Blood of a Patient with Verruga Peruana.</title>
        <authorList>
            <person name="Hang J."/>
            <person name="Mullins K.E."/>
            <person name="Clifford R.J."/>
            <person name="Onmus-Leone F."/>
            <person name="Yang Y."/>
            <person name="Jiang J."/>
            <person name="Leguia M."/>
            <person name="Kasper M.R."/>
            <person name="Maguina C."/>
            <person name="Lesho E.P."/>
            <person name="Jarman R.G."/>
            <person name="Richards A.L."/>
            <person name="Blazes D."/>
        </authorList>
    </citation>
    <scope>NUCLEOTIDE SEQUENCE [LARGE SCALE GENOMIC DNA]</scope>
    <source>
        <strain evidence="2 3">20.00</strain>
    </source>
</reference>